<evidence type="ECO:0000256" key="1">
    <source>
        <dbReference type="SAM" id="MobiDB-lite"/>
    </source>
</evidence>
<evidence type="ECO:0000259" key="2">
    <source>
        <dbReference type="PROSITE" id="PS50943"/>
    </source>
</evidence>
<organism evidence="3 4">
    <name type="scientific">Sinorhizobium americanum</name>
    <dbReference type="NCBI Taxonomy" id="194963"/>
    <lineage>
        <taxon>Bacteria</taxon>
        <taxon>Pseudomonadati</taxon>
        <taxon>Pseudomonadota</taxon>
        <taxon>Alphaproteobacteria</taxon>
        <taxon>Hyphomicrobiales</taxon>
        <taxon>Rhizobiaceae</taxon>
        <taxon>Sinorhizobium/Ensifer group</taxon>
        <taxon>Sinorhizobium</taxon>
    </lineage>
</organism>
<dbReference type="SUPFAM" id="SSF47413">
    <property type="entry name" value="lambda repressor-like DNA-binding domains"/>
    <property type="match status" value="1"/>
</dbReference>
<dbReference type="EMBL" id="LODU01000038">
    <property type="protein sequence ID" value="POH29831.1"/>
    <property type="molecule type" value="Genomic_DNA"/>
</dbReference>
<feature type="compositionally biased region" description="Basic and acidic residues" evidence="1">
    <location>
        <begin position="88"/>
        <end position="98"/>
    </location>
</feature>
<evidence type="ECO:0000313" key="4">
    <source>
        <dbReference type="Proteomes" id="UP000237511"/>
    </source>
</evidence>
<name>A0A2S3YLQ5_9HYPH</name>
<dbReference type="Gene3D" id="1.10.260.40">
    <property type="entry name" value="lambda repressor-like DNA-binding domains"/>
    <property type="match status" value="1"/>
</dbReference>
<feature type="domain" description="HTH cro/C1-type" evidence="2">
    <location>
        <begin position="26"/>
        <end position="58"/>
    </location>
</feature>
<gene>
    <name evidence="3" type="ORF">ATY31_17655</name>
</gene>
<dbReference type="Proteomes" id="UP000237511">
    <property type="component" value="Unassembled WGS sequence"/>
</dbReference>
<dbReference type="InterPro" id="IPR001387">
    <property type="entry name" value="Cro/C1-type_HTH"/>
</dbReference>
<feature type="region of interest" description="Disordered" evidence="1">
    <location>
        <begin position="88"/>
        <end position="113"/>
    </location>
</feature>
<dbReference type="InterPro" id="IPR010982">
    <property type="entry name" value="Lambda_DNA-bd_dom_sf"/>
</dbReference>
<dbReference type="Pfam" id="PF01381">
    <property type="entry name" value="HTH_3"/>
    <property type="match status" value="1"/>
</dbReference>
<accession>A0A2S3YLQ5</accession>
<proteinExistence type="predicted"/>
<dbReference type="AlphaFoldDB" id="A0A2S3YLQ5"/>
<dbReference type="CDD" id="cd00093">
    <property type="entry name" value="HTH_XRE"/>
    <property type="match status" value="1"/>
</dbReference>
<dbReference type="RefSeq" id="WP_018099692.1">
    <property type="nucleotide sequence ID" value="NZ_LODU01000038.1"/>
</dbReference>
<dbReference type="PROSITE" id="PS50943">
    <property type="entry name" value="HTH_CROC1"/>
    <property type="match status" value="1"/>
</dbReference>
<dbReference type="GO" id="GO:0003677">
    <property type="term" value="F:DNA binding"/>
    <property type="evidence" value="ECO:0007669"/>
    <property type="project" value="InterPro"/>
</dbReference>
<sequence>MPRLSKIAESPPAAVEKSLKGLGSNIRIARLRRKIRLEDLAERIGVSRFALADAEKGKPTTSIVVYAGALWALGLLAEMSLLADPDRDSEGKALERVRSPKKAHPPKALDNDF</sequence>
<evidence type="ECO:0000313" key="3">
    <source>
        <dbReference type="EMBL" id="POH29831.1"/>
    </source>
</evidence>
<protein>
    <submittedName>
        <fullName evidence="3">XRE family transcriptional regulator</fullName>
    </submittedName>
</protein>
<reference evidence="3 4" key="1">
    <citation type="journal article" date="2014" name="Syst. Appl. Microbiol.">
        <title>Microsymbionts of Phaseolus vulgaris in acid and alkaline soils of Mexico.</title>
        <authorList>
            <person name="Verastegui-Valdes M.M."/>
            <person name="Zhang Y.J."/>
            <person name="Rivera-Orduna F.N."/>
            <person name="Cheng H.P."/>
            <person name="Sui X.H."/>
            <person name="Wang E.T."/>
        </authorList>
    </citation>
    <scope>NUCLEOTIDE SEQUENCE [LARGE SCALE GENOMIC DNA]</scope>
    <source>
        <strain evidence="3 4">FG01</strain>
    </source>
</reference>
<comment type="caution">
    <text evidence="3">The sequence shown here is derived from an EMBL/GenBank/DDBJ whole genome shotgun (WGS) entry which is preliminary data.</text>
</comment>